<dbReference type="AlphaFoldDB" id="A0A6G7LV55"/>
<keyword evidence="2" id="KW-1133">Transmembrane helix</keyword>
<keyword evidence="2" id="KW-0812">Transmembrane</keyword>
<feature type="coiled-coil region" evidence="1">
    <location>
        <begin position="85"/>
        <end position="130"/>
    </location>
</feature>
<dbReference type="EMBL" id="CP045857">
    <property type="protein sequence ID" value="QIJ05525.1"/>
    <property type="molecule type" value="Genomic_DNA"/>
</dbReference>
<organism evidence="3 4">
    <name type="scientific">Shewanella chilikensis</name>
    <dbReference type="NCBI Taxonomy" id="558541"/>
    <lineage>
        <taxon>Bacteria</taxon>
        <taxon>Pseudomonadati</taxon>
        <taxon>Pseudomonadota</taxon>
        <taxon>Gammaproteobacteria</taxon>
        <taxon>Alteromonadales</taxon>
        <taxon>Shewanellaceae</taxon>
        <taxon>Shewanella</taxon>
    </lineage>
</organism>
<reference evidence="3 4" key="1">
    <citation type="submission" date="2019-11" db="EMBL/GenBank/DDBJ databases">
        <title>Complete Genome Sequence of Shewanella chilikensis Strain DC57, Isolated from Corroded Seal Rings at a floating production facility in Australia.</title>
        <authorList>
            <person name="Salgar-Chaparro S.J."/>
            <person name="Castillo-Villamizar G.A."/>
            <person name="Poehlein A."/>
            <person name="Daniel R."/>
            <person name="Machuca L."/>
        </authorList>
    </citation>
    <scope>NUCLEOTIDE SEQUENCE [LARGE SCALE GENOMIC DNA]</scope>
    <source>
        <strain evidence="3 4">DC57</strain>
    </source>
</reference>
<feature type="transmembrane region" description="Helical" evidence="2">
    <location>
        <begin position="66"/>
        <end position="85"/>
    </location>
</feature>
<name>A0A6G7LV55_9GAMM</name>
<dbReference type="RefSeq" id="WP_162206648.1">
    <property type="nucleotide sequence ID" value="NZ_CP045857.1"/>
</dbReference>
<proteinExistence type="predicted"/>
<evidence type="ECO:0000256" key="2">
    <source>
        <dbReference type="SAM" id="Phobius"/>
    </source>
</evidence>
<keyword evidence="1" id="KW-0175">Coiled coil</keyword>
<accession>A0A6G7LV55</accession>
<protein>
    <submittedName>
        <fullName evidence="3">Uncharacterized protein</fullName>
    </submittedName>
</protein>
<gene>
    <name evidence="3" type="ORF">GII14_16170</name>
</gene>
<sequence length="265" mass="29567">MSTNPPELNQIKETNSSSTRTDELKLRWFLIIPALFAVFFLLLYLINFNDGFGNQGDFGTFGDFLGGTLNPVLGFVTIVLLVLSLKKQSQELAMSREELALTREELAKTKEETALSRRAMEAQVKHLEHEAKINEINNVLKAQAEIINNLLTTHLLNADGQSTNFEQVLNCSPLTEKYINSYQDGFQKPHNSVNIVGKALEIQLIQLATISLAYEEISNSSLYSLPYLTNATTLLGKFHKFHNSAAIEGLLKTLHERISAGGKQI</sequence>
<dbReference type="Proteomes" id="UP000502117">
    <property type="component" value="Chromosome"/>
</dbReference>
<keyword evidence="2" id="KW-0472">Membrane</keyword>
<feature type="transmembrane region" description="Helical" evidence="2">
    <location>
        <begin position="26"/>
        <end position="46"/>
    </location>
</feature>
<evidence type="ECO:0000256" key="1">
    <source>
        <dbReference type="SAM" id="Coils"/>
    </source>
</evidence>
<evidence type="ECO:0000313" key="3">
    <source>
        <dbReference type="EMBL" id="QIJ05525.1"/>
    </source>
</evidence>
<evidence type="ECO:0000313" key="4">
    <source>
        <dbReference type="Proteomes" id="UP000502117"/>
    </source>
</evidence>
<dbReference type="KEGG" id="schk:GII14_16170"/>